<reference evidence="13 14" key="1">
    <citation type="submission" date="2024-09" db="EMBL/GenBank/DDBJ databases">
        <title>Paenibacillus zeirhizospherea sp. nov., isolated from surface of the maize (Zea mays) roots in a horticulture field, Hungary.</title>
        <authorList>
            <person name="Marton D."/>
            <person name="Farkas M."/>
            <person name="Bedics A."/>
            <person name="Toth E."/>
            <person name="Tancsics A."/>
            <person name="Boka K."/>
            <person name="Marati G."/>
            <person name="Kriszt B."/>
            <person name="Cserhati M."/>
        </authorList>
    </citation>
    <scope>NUCLEOTIDE SEQUENCE [LARGE SCALE GENOMIC DNA]</scope>
    <source>
        <strain evidence="13 14">JCM 18446</strain>
    </source>
</reference>
<dbReference type="SUPFAM" id="SSF51445">
    <property type="entry name" value="(Trans)glycosidases"/>
    <property type="match status" value="1"/>
</dbReference>
<name>A0ABV5BXP8_9BACL</name>
<evidence type="ECO:0000256" key="3">
    <source>
        <dbReference type="ARBA" id="ARBA00022729"/>
    </source>
</evidence>
<comment type="caution">
    <text evidence="13">The sequence shown here is derived from an EMBL/GenBank/DDBJ whole genome shotgun (WGS) entry which is preliminary data.</text>
</comment>
<feature type="domain" description="CBM3" evidence="12">
    <location>
        <begin position="380"/>
        <end position="532"/>
    </location>
</feature>
<dbReference type="InterPro" id="IPR008965">
    <property type="entry name" value="CBM2/CBM3_carb-bd_dom_sf"/>
</dbReference>
<keyword evidence="8 9" id="KW-0624">Polysaccharide degradation</keyword>
<evidence type="ECO:0000313" key="14">
    <source>
        <dbReference type="Proteomes" id="UP001580430"/>
    </source>
</evidence>
<dbReference type="InterPro" id="IPR001547">
    <property type="entry name" value="Glyco_hydro_5"/>
</dbReference>
<feature type="region of interest" description="Disordered" evidence="10">
    <location>
        <begin position="338"/>
        <end position="378"/>
    </location>
</feature>
<dbReference type="InterPro" id="IPR018087">
    <property type="entry name" value="Glyco_hydro_5_CS"/>
</dbReference>
<dbReference type="InterPro" id="IPR036966">
    <property type="entry name" value="CBM3_sf"/>
</dbReference>
<accession>A0ABV5BXP8</accession>
<sequence length="532" mass="57477">MRKVLLKRLSLGLMAALMLFSLNTGLFAGASAASAASKTPVERHGQLSVKNGRLVDQAGQPVQLKGISSHGIQWYGDFVNEKAIRSLRDDWGISVFRVAMYTENDGYISNPALKKKVKEAVEAARKLGVYVIIDWHILSDGDPNKYKAKAKAFFSEMAGLYGKTPNVIYELANEPNGGVTWNGQIKPYIEEVSAVIRAKDPDNIIIAGTGTWSQDIQDAADNPVADANTMYALHFYAGTHGKALRDRIDYALRKKAAIFVSEWGTSDALGSGGPFLSEAKVWIDFLNSRKISWVNWSLSDKGETSAALLPGASKTGNWPDSQLSPSGRFVKKELLRKSPANNGDSGKAGKAPANGTGSSKPGKEGGNGNSKKDGISGKKETGGIVLQYRNGDANPSDNAIRPVLNIVNTGQTAVSLSDLKIRYYYSDESRQKQQFFVDWAKIGSSNVNGSFAAMSAPAARADHYVELSFGKAAGSLPAGGESGDIQLRIHPADWSNYNETNDYSYAGNANSFKDWNRVTVYKNGTLVWGVEP</sequence>
<evidence type="ECO:0000256" key="2">
    <source>
        <dbReference type="ARBA" id="ARBA00005641"/>
    </source>
</evidence>
<keyword evidence="6 9" id="KW-0119">Carbohydrate metabolism</keyword>
<evidence type="ECO:0000256" key="6">
    <source>
        <dbReference type="ARBA" id="ARBA00023277"/>
    </source>
</evidence>
<dbReference type="EMBL" id="JBHIRY010000004">
    <property type="protein sequence ID" value="MFB5760050.1"/>
    <property type="molecule type" value="Genomic_DNA"/>
</dbReference>
<keyword evidence="14" id="KW-1185">Reference proteome</keyword>
<keyword evidence="3 11" id="KW-0732">Signal</keyword>
<evidence type="ECO:0000256" key="4">
    <source>
        <dbReference type="ARBA" id="ARBA00022801"/>
    </source>
</evidence>
<evidence type="ECO:0000256" key="7">
    <source>
        <dbReference type="ARBA" id="ARBA00023295"/>
    </source>
</evidence>
<dbReference type="RefSeq" id="WP_375519216.1">
    <property type="nucleotide sequence ID" value="NZ_JBHIRY010000004.1"/>
</dbReference>
<dbReference type="InterPro" id="IPR017853">
    <property type="entry name" value="GH"/>
</dbReference>
<dbReference type="Pfam" id="PF00150">
    <property type="entry name" value="Cellulase"/>
    <property type="match status" value="1"/>
</dbReference>
<evidence type="ECO:0000259" key="12">
    <source>
        <dbReference type="PROSITE" id="PS51172"/>
    </source>
</evidence>
<dbReference type="InterPro" id="IPR001956">
    <property type="entry name" value="CBM3"/>
</dbReference>
<keyword evidence="5 9" id="KW-0136">Cellulose degradation</keyword>
<feature type="signal peptide" evidence="11">
    <location>
        <begin position="1"/>
        <end position="28"/>
    </location>
</feature>
<evidence type="ECO:0000313" key="13">
    <source>
        <dbReference type="EMBL" id="MFB5760050.1"/>
    </source>
</evidence>
<dbReference type="PROSITE" id="PS51172">
    <property type="entry name" value="CBM3"/>
    <property type="match status" value="1"/>
</dbReference>
<evidence type="ECO:0000256" key="5">
    <source>
        <dbReference type="ARBA" id="ARBA00023001"/>
    </source>
</evidence>
<evidence type="ECO:0000256" key="1">
    <source>
        <dbReference type="ARBA" id="ARBA00000966"/>
    </source>
</evidence>
<comment type="catalytic activity">
    <reaction evidence="1 9">
        <text>Endohydrolysis of (1-&gt;4)-beta-D-glucosidic linkages in cellulose, lichenin and cereal beta-D-glucans.</text>
        <dbReference type="EC" id="3.2.1.4"/>
    </reaction>
</comment>
<dbReference type="PANTHER" id="PTHR34142">
    <property type="entry name" value="ENDO-BETA-1,4-GLUCANASE A"/>
    <property type="match status" value="1"/>
</dbReference>
<dbReference type="PANTHER" id="PTHR34142:SF1">
    <property type="entry name" value="GLYCOSIDE HYDROLASE FAMILY 5 DOMAIN-CONTAINING PROTEIN"/>
    <property type="match status" value="1"/>
</dbReference>
<evidence type="ECO:0000256" key="9">
    <source>
        <dbReference type="RuleBase" id="RU361153"/>
    </source>
</evidence>
<dbReference type="Gene3D" id="2.60.40.710">
    <property type="entry name" value="Endoglucanase-like"/>
    <property type="match status" value="1"/>
</dbReference>
<dbReference type="EC" id="3.2.1.4" evidence="9"/>
<evidence type="ECO:0000256" key="11">
    <source>
        <dbReference type="SAM" id="SignalP"/>
    </source>
</evidence>
<dbReference type="Pfam" id="PF00942">
    <property type="entry name" value="CBM_3"/>
    <property type="match status" value="1"/>
</dbReference>
<gene>
    <name evidence="13" type="ORF">ACE5LO_06550</name>
</gene>
<dbReference type="SUPFAM" id="SSF49384">
    <property type="entry name" value="Carbohydrate-binding domain"/>
    <property type="match status" value="1"/>
</dbReference>
<dbReference type="PROSITE" id="PS00659">
    <property type="entry name" value="GLYCOSYL_HYDROL_F5"/>
    <property type="match status" value="1"/>
</dbReference>
<feature type="chain" id="PRO_5046319125" description="Endoglucanase" evidence="11">
    <location>
        <begin position="29"/>
        <end position="532"/>
    </location>
</feature>
<protein>
    <recommendedName>
        <fullName evidence="9">Endoglucanase</fullName>
        <ecNumber evidence="9">3.2.1.4</ecNumber>
    </recommendedName>
</protein>
<evidence type="ECO:0000256" key="10">
    <source>
        <dbReference type="SAM" id="MobiDB-lite"/>
    </source>
</evidence>
<keyword evidence="4 9" id="KW-0378">Hydrolase</keyword>
<comment type="similarity">
    <text evidence="2 9">Belongs to the glycosyl hydrolase 5 (cellulase A) family.</text>
</comment>
<proteinExistence type="inferred from homology"/>
<evidence type="ECO:0000256" key="8">
    <source>
        <dbReference type="ARBA" id="ARBA00023326"/>
    </source>
</evidence>
<dbReference type="SMART" id="SM01067">
    <property type="entry name" value="CBM_3"/>
    <property type="match status" value="1"/>
</dbReference>
<dbReference type="Proteomes" id="UP001580430">
    <property type="component" value="Unassembled WGS sequence"/>
</dbReference>
<keyword evidence="7 9" id="KW-0326">Glycosidase</keyword>
<dbReference type="Gene3D" id="3.20.20.80">
    <property type="entry name" value="Glycosidases"/>
    <property type="match status" value="1"/>
</dbReference>
<organism evidence="13 14">
    <name type="scientific">Paenibacillus medicaginis</name>
    <dbReference type="NCBI Taxonomy" id="1470560"/>
    <lineage>
        <taxon>Bacteria</taxon>
        <taxon>Bacillati</taxon>
        <taxon>Bacillota</taxon>
        <taxon>Bacilli</taxon>
        <taxon>Bacillales</taxon>
        <taxon>Paenibacillaceae</taxon>
        <taxon>Paenibacillus</taxon>
    </lineage>
</organism>